<keyword evidence="9" id="KW-1185">Reference proteome</keyword>
<evidence type="ECO:0000256" key="6">
    <source>
        <dbReference type="SAM" id="MobiDB-lite"/>
    </source>
</evidence>
<gene>
    <name evidence="8" type="ORF">MELA_01383</name>
</gene>
<evidence type="ECO:0000313" key="9">
    <source>
        <dbReference type="Proteomes" id="UP000334340"/>
    </source>
</evidence>
<dbReference type="EMBL" id="CABIKM010000022">
    <property type="protein sequence ID" value="VUZ85008.1"/>
    <property type="molecule type" value="Genomic_DNA"/>
</dbReference>
<dbReference type="AlphaFoldDB" id="A0A564ZKC4"/>
<keyword evidence="4 8" id="KW-0808">Transferase</keyword>
<dbReference type="CDD" id="cd02522">
    <property type="entry name" value="GT_2_like_a"/>
    <property type="match status" value="1"/>
</dbReference>
<sequence>MLSVIIPVLNEAENLERLLPHLCVTCPEAEVIVVDGGSEDKTSAVVRRFPRVRLLSSERGRARQMNAGAKVANGECLLFLHADTLLPAGAEAAILEAVSSPDIVAGRFDVRFDNLRPVFKVIAFFINLRSRVTKICTGDQALFVRRRTFEELGGYPDIPLMEDVEFAKRLKRKGAMSCLRLKVTTSARKWEQGGVLRVVLLMWMLRFCYFVGVRPEQVHRWYYPSLASPDRGESEAMRAELSTPDVKRG</sequence>
<dbReference type="Gene3D" id="3.90.550.10">
    <property type="entry name" value="Spore Coat Polysaccharide Biosynthesis Protein SpsA, Chain A"/>
    <property type="match status" value="1"/>
</dbReference>
<dbReference type="SUPFAM" id="SSF53448">
    <property type="entry name" value="Nucleotide-diphospho-sugar transferases"/>
    <property type="match status" value="1"/>
</dbReference>
<keyword evidence="3" id="KW-0328">Glycosyltransferase</keyword>
<evidence type="ECO:0000256" key="3">
    <source>
        <dbReference type="ARBA" id="ARBA00022676"/>
    </source>
</evidence>
<comment type="subcellular location">
    <subcellularLocation>
        <location evidence="1">Cell membrane</location>
    </subcellularLocation>
</comment>
<dbReference type="PANTHER" id="PTHR43646">
    <property type="entry name" value="GLYCOSYLTRANSFERASE"/>
    <property type="match status" value="1"/>
</dbReference>
<dbReference type="PANTHER" id="PTHR43646:SF2">
    <property type="entry name" value="GLYCOSYLTRANSFERASE 2-LIKE DOMAIN-CONTAINING PROTEIN"/>
    <property type="match status" value="1"/>
</dbReference>
<protein>
    <submittedName>
        <fullName evidence="8">Glycosyl transferase</fullName>
    </submittedName>
</protein>
<dbReference type="GO" id="GO:0005886">
    <property type="term" value="C:plasma membrane"/>
    <property type="evidence" value="ECO:0007669"/>
    <property type="project" value="UniProtKB-SubCell"/>
</dbReference>
<organism evidence="8 9">
    <name type="scientific">Candidatus Methylomirabilis lanthanidiphila</name>
    <dbReference type="NCBI Taxonomy" id="2211376"/>
    <lineage>
        <taxon>Bacteria</taxon>
        <taxon>Candidatus Methylomirabilota</taxon>
        <taxon>Candidatus Methylomirabilia</taxon>
        <taxon>Candidatus Methylomirabilales</taxon>
        <taxon>Candidatus Methylomirabilaceae</taxon>
        <taxon>Candidatus Methylomirabilis</taxon>
    </lineage>
</organism>
<accession>A0A564ZKC4</accession>
<dbReference type="Proteomes" id="UP000334340">
    <property type="component" value="Unassembled WGS sequence"/>
</dbReference>
<dbReference type="InterPro" id="IPR029044">
    <property type="entry name" value="Nucleotide-diphossugar_trans"/>
</dbReference>
<dbReference type="GO" id="GO:0016757">
    <property type="term" value="F:glycosyltransferase activity"/>
    <property type="evidence" value="ECO:0007669"/>
    <property type="project" value="UniProtKB-KW"/>
</dbReference>
<feature type="region of interest" description="Disordered" evidence="6">
    <location>
        <begin position="229"/>
        <end position="249"/>
    </location>
</feature>
<evidence type="ECO:0000256" key="5">
    <source>
        <dbReference type="ARBA" id="ARBA00023136"/>
    </source>
</evidence>
<evidence type="ECO:0000256" key="2">
    <source>
        <dbReference type="ARBA" id="ARBA00022475"/>
    </source>
</evidence>
<evidence type="ECO:0000256" key="1">
    <source>
        <dbReference type="ARBA" id="ARBA00004236"/>
    </source>
</evidence>
<dbReference type="InterPro" id="IPR001173">
    <property type="entry name" value="Glyco_trans_2-like"/>
</dbReference>
<evidence type="ECO:0000313" key="8">
    <source>
        <dbReference type="EMBL" id="VUZ85008.1"/>
    </source>
</evidence>
<dbReference type="NCBIfam" id="TIGR04283">
    <property type="entry name" value="glyco_like_mftF"/>
    <property type="match status" value="1"/>
</dbReference>
<reference evidence="8 9" key="1">
    <citation type="submission" date="2019-07" db="EMBL/GenBank/DDBJ databases">
        <authorList>
            <person name="Cremers G."/>
        </authorList>
    </citation>
    <scope>NUCLEOTIDE SEQUENCE [LARGE SCALE GENOMIC DNA]</scope>
</reference>
<proteinExistence type="predicted"/>
<keyword evidence="5" id="KW-0472">Membrane</keyword>
<evidence type="ECO:0000256" key="4">
    <source>
        <dbReference type="ARBA" id="ARBA00022679"/>
    </source>
</evidence>
<evidence type="ECO:0000259" key="7">
    <source>
        <dbReference type="Pfam" id="PF00535"/>
    </source>
</evidence>
<name>A0A564ZKC4_9BACT</name>
<dbReference type="InterPro" id="IPR026461">
    <property type="entry name" value="Trfase_2_rSAM/seldom_assoc"/>
</dbReference>
<feature type="domain" description="Glycosyltransferase 2-like" evidence="7">
    <location>
        <begin position="3"/>
        <end position="142"/>
    </location>
</feature>
<dbReference type="Pfam" id="PF00535">
    <property type="entry name" value="Glycos_transf_2"/>
    <property type="match status" value="1"/>
</dbReference>
<keyword evidence="2" id="KW-1003">Cell membrane</keyword>